<dbReference type="Pfam" id="PF01266">
    <property type="entry name" value="DAO"/>
    <property type="match status" value="1"/>
</dbReference>
<dbReference type="AlphaFoldDB" id="A0A8S3E3J1"/>
<proteinExistence type="predicted"/>
<dbReference type="InterPro" id="IPR006076">
    <property type="entry name" value="FAD-dep_OxRdtase"/>
</dbReference>
<name>A0A8S3E3J1_9BILA</name>
<gene>
    <name evidence="2" type="ORF">BYL167_LOCUS58766</name>
</gene>
<sequence length="134" mass="14796">MAIIGGGPLGLTTALTMSQKQPTWRIAIIERFQLGNTQGSSSSSDIRQFQEAYAEWYMSDLGSLAVPMWQDLESRAKLSPGSLLNTSNGFLYIDSTTETSSVNNNCRNLCLRCVLLNPTELKYNYSFISASPDQ</sequence>
<accession>A0A8S3E3J1</accession>
<dbReference type="Proteomes" id="UP000681967">
    <property type="component" value="Unassembled WGS sequence"/>
</dbReference>
<dbReference type="Gene3D" id="3.50.50.60">
    <property type="entry name" value="FAD/NAD(P)-binding domain"/>
    <property type="match status" value="1"/>
</dbReference>
<dbReference type="Gene3D" id="3.30.9.10">
    <property type="entry name" value="D-Amino Acid Oxidase, subunit A, domain 2"/>
    <property type="match status" value="1"/>
</dbReference>
<comment type="caution">
    <text evidence="2">The sequence shown here is derived from an EMBL/GenBank/DDBJ whole genome shotgun (WGS) entry which is preliminary data.</text>
</comment>
<evidence type="ECO:0000313" key="2">
    <source>
        <dbReference type="EMBL" id="CAF5056681.1"/>
    </source>
</evidence>
<dbReference type="EMBL" id="CAJOBH010227356">
    <property type="protein sequence ID" value="CAF5056681.1"/>
    <property type="molecule type" value="Genomic_DNA"/>
</dbReference>
<evidence type="ECO:0000313" key="3">
    <source>
        <dbReference type="Proteomes" id="UP000681967"/>
    </source>
</evidence>
<protein>
    <recommendedName>
        <fullName evidence="1">FAD dependent oxidoreductase domain-containing protein</fullName>
    </recommendedName>
</protein>
<reference evidence="2" key="1">
    <citation type="submission" date="2021-02" db="EMBL/GenBank/DDBJ databases">
        <authorList>
            <person name="Nowell W R."/>
        </authorList>
    </citation>
    <scope>NUCLEOTIDE SEQUENCE</scope>
</reference>
<evidence type="ECO:0000259" key="1">
    <source>
        <dbReference type="Pfam" id="PF01266"/>
    </source>
</evidence>
<dbReference type="InterPro" id="IPR036188">
    <property type="entry name" value="FAD/NAD-bd_sf"/>
</dbReference>
<dbReference type="SUPFAM" id="SSF51971">
    <property type="entry name" value="Nucleotide-binding domain"/>
    <property type="match status" value="1"/>
</dbReference>
<feature type="domain" description="FAD dependent oxidoreductase" evidence="1">
    <location>
        <begin position="2"/>
        <end position="78"/>
    </location>
</feature>
<organism evidence="2 3">
    <name type="scientific">Rotaria magnacalcarata</name>
    <dbReference type="NCBI Taxonomy" id="392030"/>
    <lineage>
        <taxon>Eukaryota</taxon>
        <taxon>Metazoa</taxon>
        <taxon>Spiralia</taxon>
        <taxon>Gnathifera</taxon>
        <taxon>Rotifera</taxon>
        <taxon>Eurotatoria</taxon>
        <taxon>Bdelloidea</taxon>
        <taxon>Philodinida</taxon>
        <taxon>Philodinidae</taxon>
        <taxon>Rotaria</taxon>
    </lineage>
</organism>